<comment type="caution">
    <text evidence="1">The sequence shown here is derived from an EMBL/GenBank/DDBJ whole genome shotgun (WGS) entry which is preliminary data.</text>
</comment>
<gene>
    <name evidence="1" type="ORF">Ahy_A09g046303</name>
</gene>
<dbReference type="EMBL" id="SDMP01000009">
    <property type="protein sequence ID" value="RYR40550.1"/>
    <property type="molecule type" value="Genomic_DNA"/>
</dbReference>
<proteinExistence type="predicted"/>
<protein>
    <submittedName>
        <fullName evidence="1">Uncharacterized protein</fullName>
    </submittedName>
</protein>
<name>A0A445BPE8_ARAHY</name>
<keyword evidence="2" id="KW-1185">Reference proteome</keyword>
<accession>A0A445BPE8</accession>
<sequence>MELSMSVRRTIENNEKVSIRPSKTYQSFVAVAGGHRELNFIKKDVRNYTTREVRNVSKLEIFGSFVEMNHHGQSTLLGCALMKNEDIQSF</sequence>
<evidence type="ECO:0000313" key="1">
    <source>
        <dbReference type="EMBL" id="RYR40550.1"/>
    </source>
</evidence>
<reference evidence="1 2" key="1">
    <citation type="submission" date="2019-01" db="EMBL/GenBank/DDBJ databases">
        <title>Sequencing of cultivated peanut Arachis hypogaea provides insights into genome evolution and oil improvement.</title>
        <authorList>
            <person name="Chen X."/>
        </authorList>
    </citation>
    <scope>NUCLEOTIDE SEQUENCE [LARGE SCALE GENOMIC DNA]</scope>
    <source>
        <strain evidence="2">cv. Fuhuasheng</strain>
        <tissue evidence="1">Leaves</tissue>
    </source>
</reference>
<dbReference type="Proteomes" id="UP000289738">
    <property type="component" value="Chromosome A09"/>
</dbReference>
<evidence type="ECO:0000313" key="2">
    <source>
        <dbReference type="Proteomes" id="UP000289738"/>
    </source>
</evidence>
<organism evidence="1 2">
    <name type="scientific">Arachis hypogaea</name>
    <name type="common">Peanut</name>
    <dbReference type="NCBI Taxonomy" id="3818"/>
    <lineage>
        <taxon>Eukaryota</taxon>
        <taxon>Viridiplantae</taxon>
        <taxon>Streptophyta</taxon>
        <taxon>Embryophyta</taxon>
        <taxon>Tracheophyta</taxon>
        <taxon>Spermatophyta</taxon>
        <taxon>Magnoliopsida</taxon>
        <taxon>eudicotyledons</taxon>
        <taxon>Gunneridae</taxon>
        <taxon>Pentapetalae</taxon>
        <taxon>rosids</taxon>
        <taxon>fabids</taxon>
        <taxon>Fabales</taxon>
        <taxon>Fabaceae</taxon>
        <taxon>Papilionoideae</taxon>
        <taxon>50 kb inversion clade</taxon>
        <taxon>dalbergioids sensu lato</taxon>
        <taxon>Dalbergieae</taxon>
        <taxon>Pterocarpus clade</taxon>
        <taxon>Arachis</taxon>
    </lineage>
</organism>
<dbReference type="AlphaFoldDB" id="A0A445BPE8"/>
<dbReference type="PANTHER" id="PTHR47718">
    <property type="entry name" value="OS01G0519700 PROTEIN"/>
    <property type="match status" value="1"/>
</dbReference>